<comment type="caution">
    <text evidence="1">The sequence shown here is derived from an EMBL/GenBank/DDBJ whole genome shotgun (WGS) entry which is preliminary data.</text>
</comment>
<sequence>MKDNTQQNGYAPAQFKMNLGYIENILYKYHKISEALNSQKPPDSYPTFMEEVERISEDNDAQISILRDIVTNQFVKFDSDNNPTQVLEIINLDNLNSTERIAVQTLAGIVYQYCIHDYQYYFARHVGENMSDKGANDHDEIFLKRAYDLLKDLKNLLLFREEGFDNNKITIDKTEQRDIGQGKMKSYLVKENQVEIQDPSIMRKISDILIDELLDDILHIPNAYIDSLKFTAFTAESISYRFVNQEFEKIRPVVEKETKGKQPSKKAVFKGLISKLVRQYVKDEKLTFNEKELDERESQLLAYMLLSWFGFISLDLVNSHKDRDSRIKYMESLPEWIDAPILPNRMNLISKEGLLKNYTHS</sequence>
<gene>
    <name evidence="1" type="ORF">DCO56_14460</name>
</gene>
<accession>A0A363NV60</accession>
<evidence type="ECO:0000313" key="2">
    <source>
        <dbReference type="Proteomes" id="UP000250831"/>
    </source>
</evidence>
<reference evidence="1 2" key="1">
    <citation type="submission" date="2018-04" db="EMBL/GenBank/DDBJ databases">
        <title>Sphingobacterium sp. M46 Genome.</title>
        <authorList>
            <person name="Cheng J."/>
            <person name="Li Y."/>
        </authorList>
    </citation>
    <scope>NUCLEOTIDE SEQUENCE [LARGE SCALE GENOMIC DNA]</scope>
    <source>
        <strain evidence="1 2">M46</strain>
    </source>
</reference>
<keyword evidence="2" id="KW-1185">Reference proteome</keyword>
<dbReference type="Proteomes" id="UP000250831">
    <property type="component" value="Unassembled WGS sequence"/>
</dbReference>
<organism evidence="1 2">
    <name type="scientific">Sphingobacterium athyrii</name>
    <dbReference type="NCBI Taxonomy" id="2152717"/>
    <lineage>
        <taxon>Bacteria</taxon>
        <taxon>Pseudomonadati</taxon>
        <taxon>Bacteroidota</taxon>
        <taxon>Sphingobacteriia</taxon>
        <taxon>Sphingobacteriales</taxon>
        <taxon>Sphingobacteriaceae</taxon>
        <taxon>Sphingobacterium</taxon>
    </lineage>
</organism>
<dbReference type="RefSeq" id="WP_108634469.1">
    <property type="nucleotide sequence ID" value="NZ_QCXX01000003.1"/>
</dbReference>
<proteinExistence type="predicted"/>
<dbReference type="AlphaFoldDB" id="A0A363NV60"/>
<dbReference type="EMBL" id="QCXX01000003">
    <property type="protein sequence ID" value="PUV24541.1"/>
    <property type="molecule type" value="Genomic_DNA"/>
</dbReference>
<name>A0A363NV60_9SPHI</name>
<protein>
    <submittedName>
        <fullName evidence="1">Uncharacterized protein</fullName>
    </submittedName>
</protein>
<evidence type="ECO:0000313" key="1">
    <source>
        <dbReference type="EMBL" id="PUV24541.1"/>
    </source>
</evidence>